<organism evidence="1 2">
    <name type="scientific">Sclerotinia sclerotiorum (strain ATCC 18683 / 1980 / Ss-1)</name>
    <name type="common">White mold</name>
    <name type="synonym">Whetzelinia sclerotiorum</name>
    <dbReference type="NCBI Taxonomy" id="665079"/>
    <lineage>
        <taxon>Eukaryota</taxon>
        <taxon>Fungi</taxon>
        <taxon>Dikarya</taxon>
        <taxon>Ascomycota</taxon>
        <taxon>Pezizomycotina</taxon>
        <taxon>Leotiomycetes</taxon>
        <taxon>Helotiales</taxon>
        <taxon>Sclerotiniaceae</taxon>
        <taxon>Sclerotinia</taxon>
    </lineage>
</organism>
<evidence type="ECO:0000313" key="1">
    <source>
        <dbReference type="EMBL" id="EDN96878.1"/>
    </source>
</evidence>
<dbReference type="InParanoid" id="A7E926"/>
<dbReference type="Proteomes" id="UP000001312">
    <property type="component" value="Unassembled WGS sequence"/>
</dbReference>
<evidence type="ECO:0000313" key="2">
    <source>
        <dbReference type="Proteomes" id="UP000001312"/>
    </source>
</evidence>
<dbReference type="EMBL" id="CH476622">
    <property type="protein sequence ID" value="EDN96878.1"/>
    <property type="molecule type" value="Genomic_DNA"/>
</dbReference>
<dbReference type="HOGENOM" id="CLU_214671_0_0_1"/>
<gene>
    <name evidence="1" type="ORF">SS1G_01805</name>
</gene>
<reference evidence="2" key="1">
    <citation type="journal article" date="2011" name="PLoS Genet.">
        <title>Genomic analysis of the necrotrophic fungal pathogens Sclerotinia sclerotiorum and Botrytis cinerea.</title>
        <authorList>
            <person name="Amselem J."/>
            <person name="Cuomo C.A."/>
            <person name="van Kan J.A."/>
            <person name="Viaud M."/>
            <person name="Benito E.P."/>
            <person name="Couloux A."/>
            <person name="Coutinho P.M."/>
            <person name="de Vries R.P."/>
            <person name="Dyer P.S."/>
            <person name="Fillinger S."/>
            <person name="Fournier E."/>
            <person name="Gout L."/>
            <person name="Hahn M."/>
            <person name="Kohn L."/>
            <person name="Lapalu N."/>
            <person name="Plummer K.M."/>
            <person name="Pradier J.M."/>
            <person name="Quevillon E."/>
            <person name="Sharon A."/>
            <person name="Simon A."/>
            <person name="ten Have A."/>
            <person name="Tudzynski B."/>
            <person name="Tudzynski P."/>
            <person name="Wincker P."/>
            <person name="Andrew M."/>
            <person name="Anthouard V."/>
            <person name="Beever R.E."/>
            <person name="Beffa R."/>
            <person name="Benoit I."/>
            <person name="Bouzid O."/>
            <person name="Brault B."/>
            <person name="Chen Z."/>
            <person name="Choquer M."/>
            <person name="Collemare J."/>
            <person name="Cotton P."/>
            <person name="Danchin E.G."/>
            <person name="Da Silva C."/>
            <person name="Gautier A."/>
            <person name="Giraud C."/>
            <person name="Giraud T."/>
            <person name="Gonzalez C."/>
            <person name="Grossetete S."/>
            <person name="Guldener U."/>
            <person name="Henrissat B."/>
            <person name="Howlett B.J."/>
            <person name="Kodira C."/>
            <person name="Kretschmer M."/>
            <person name="Lappartient A."/>
            <person name="Leroch M."/>
            <person name="Levis C."/>
            <person name="Mauceli E."/>
            <person name="Neuveglise C."/>
            <person name="Oeser B."/>
            <person name="Pearson M."/>
            <person name="Poulain J."/>
            <person name="Poussereau N."/>
            <person name="Quesneville H."/>
            <person name="Rascle C."/>
            <person name="Schumacher J."/>
            <person name="Segurens B."/>
            <person name="Sexton A."/>
            <person name="Silva E."/>
            <person name="Sirven C."/>
            <person name="Soanes D.M."/>
            <person name="Talbot N.J."/>
            <person name="Templeton M."/>
            <person name="Yandava C."/>
            <person name="Yarden O."/>
            <person name="Zeng Q."/>
            <person name="Rollins J.A."/>
            <person name="Lebrun M.H."/>
            <person name="Dickman M."/>
        </authorList>
    </citation>
    <scope>NUCLEOTIDE SEQUENCE [LARGE SCALE GENOMIC DNA]</scope>
    <source>
        <strain evidence="2">ATCC 18683 / 1980 / Ss-1</strain>
    </source>
</reference>
<keyword evidence="2" id="KW-1185">Reference proteome</keyword>
<dbReference type="KEGG" id="ssl:SS1G_01805"/>
<sequence length="47" mass="5519">MTELKEKSLLQYILDMDERGFSLRISDIEDIVNYILEMQGTKKIGKL</sequence>
<protein>
    <submittedName>
        <fullName evidence="1">Uncharacterized protein</fullName>
    </submittedName>
</protein>
<dbReference type="AlphaFoldDB" id="A7E926"/>
<dbReference type="GeneID" id="5493931"/>
<proteinExistence type="predicted"/>
<dbReference type="RefSeq" id="XP_001597610.1">
    <property type="nucleotide sequence ID" value="XM_001597560.1"/>
</dbReference>
<name>A7E926_SCLS1</name>
<accession>A7E926</accession>